<comment type="caution">
    <text evidence="3">The sequence shown here is derived from an EMBL/GenBank/DDBJ whole genome shotgun (WGS) entry which is preliminary data.</text>
</comment>
<dbReference type="GO" id="GO:0005886">
    <property type="term" value="C:plasma membrane"/>
    <property type="evidence" value="ECO:0007669"/>
    <property type="project" value="UniProtKB-SubCell"/>
</dbReference>
<keyword evidence="4" id="KW-1185">Reference proteome</keyword>
<evidence type="ECO:0000256" key="2">
    <source>
        <dbReference type="SAM" id="Phobius"/>
    </source>
</evidence>
<feature type="transmembrane region" description="Helical" evidence="2">
    <location>
        <begin position="304"/>
        <end position="325"/>
    </location>
</feature>
<evidence type="ECO:0000313" key="3">
    <source>
        <dbReference type="EMBL" id="PNZ24325.1"/>
    </source>
</evidence>
<keyword evidence="2" id="KW-1133">Transmembrane helix</keyword>
<dbReference type="Proteomes" id="UP000242752">
    <property type="component" value="Unassembled WGS sequence"/>
</dbReference>
<feature type="transmembrane region" description="Helical" evidence="2">
    <location>
        <begin position="212"/>
        <end position="231"/>
    </location>
</feature>
<dbReference type="InterPro" id="IPR036259">
    <property type="entry name" value="MFS_trans_sf"/>
</dbReference>
<feature type="transmembrane region" description="Helical" evidence="2">
    <location>
        <begin position="136"/>
        <end position="156"/>
    </location>
</feature>
<accession>A0A2K3YFH7</accession>
<keyword evidence="2" id="KW-0472">Membrane</keyword>
<keyword evidence="2" id="KW-0812">Transmembrane</keyword>
<protein>
    <recommendedName>
        <fullName evidence="5">Major facilitator superfamily (MFS) profile domain-containing protein</fullName>
    </recommendedName>
</protein>
<proteinExistence type="predicted"/>
<dbReference type="RefSeq" id="WP_103359034.1">
    <property type="nucleotide sequence ID" value="NZ_PPRF01000134.1"/>
</dbReference>
<organism evidence="3 4">
    <name type="scientific">Staphylococcus rostri</name>
    <dbReference type="NCBI Taxonomy" id="522262"/>
    <lineage>
        <taxon>Bacteria</taxon>
        <taxon>Bacillati</taxon>
        <taxon>Bacillota</taxon>
        <taxon>Bacilli</taxon>
        <taxon>Bacillales</taxon>
        <taxon>Staphylococcaceae</taxon>
        <taxon>Staphylococcus</taxon>
    </lineage>
</organism>
<dbReference type="Pfam" id="PF07690">
    <property type="entry name" value="MFS_1"/>
    <property type="match status" value="1"/>
</dbReference>
<evidence type="ECO:0000313" key="4">
    <source>
        <dbReference type="Proteomes" id="UP000242752"/>
    </source>
</evidence>
<reference evidence="3 4" key="1">
    <citation type="submission" date="2017-08" db="EMBL/GenBank/DDBJ databases">
        <title>Draft genome sequences of 64 type strains of genus Staph aureus.</title>
        <authorList>
            <person name="Cole K."/>
            <person name="Golubchik T."/>
            <person name="Russell J."/>
            <person name="Foster D."/>
            <person name="Llewelyn M."/>
            <person name="Wilson D."/>
            <person name="Crook D."/>
            <person name="Paul J."/>
        </authorList>
    </citation>
    <scope>NUCLEOTIDE SEQUENCE [LARGE SCALE GENOMIC DNA]</scope>
    <source>
        <strain evidence="3 4">DSM 21968</strain>
    </source>
</reference>
<feature type="non-terminal residue" evidence="3">
    <location>
        <position position="350"/>
    </location>
</feature>
<sequence>MSNKRLSVLYITFNTFIISGVALFTPILYIFLVELGYSYTEVGVYLSVFWGAAALSELPSGILADTIGQKKIVMLSCVLRAVGLAMLITDNFVLLMLSGLITGIAEAMLSGSLSSWYMNQLEDKSTVSLDRVFSRVAFFGALFSLCIGFVSAQFLFKVYLFLPVMISVLFFVVLAIVIYFVLPERKLNIRSNELTAGFEKVEQSWMQNARNIWVLFRSNNVLFVVLLLLIVPTILDIGPSNQWQAAFSDEIGFLWIGISVMGILTNLAIPKIPKIGSGLQEIIFYMVLDIPIIVLITFSKLSIVFFMLHIIIFTIMSIKISVYMHQHLVKDDALRSSFVSTFYTLESLIT</sequence>
<evidence type="ECO:0008006" key="5">
    <source>
        <dbReference type="Google" id="ProtNLM"/>
    </source>
</evidence>
<comment type="subcellular location">
    <subcellularLocation>
        <location evidence="1">Cell membrane</location>
        <topology evidence="1">Multi-pass membrane protein</topology>
    </subcellularLocation>
</comment>
<feature type="transmembrane region" description="Helical" evidence="2">
    <location>
        <begin position="44"/>
        <end position="64"/>
    </location>
</feature>
<gene>
    <name evidence="3" type="ORF">CD122_11425</name>
</gene>
<feature type="transmembrane region" description="Helical" evidence="2">
    <location>
        <begin position="94"/>
        <end position="116"/>
    </location>
</feature>
<dbReference type="Gene3D" id="1.20.1250.20">
    <property type="entry name" value="MFS general substrate transporter like domains"/>
    <property type="match status" value="1"/>
</dbReference>
<feature type="transmembrane region" description="Helical" evidence="2">
    <location>
        <begin position="162"/>
        <end position="182"/>
    </location>
</feature>
<feature type="transmembrane region" description="Helical" evidence="2">
    <location>
        <begin position="282"/>
        <end position="298"/>
    </location>
</feature>
<dbReference type="AlphaFoldDB" id="A0A2K3YFH7"/>
<dbReference type="InterPro" id="IPR053160">
    <property type="entry name" value="MFS_DHA3_Transporter"/>
</dbReference>
<dbReference type="PANTHER" id="PTHR23530:SF1">
    <property type="entry name" value="PERMEASE, MAJOR FACILITATOR SUPERFAMILY-RELATED"/>
    <property type="match status" value="1"/>
</dbReference>
<name>A0A2K3YFH7_9STAP</name>
<evidence type="ECO:0000256" key="1">
    <source>
        <dbReference type="ARBA" id="ARBA00004651"/>
    </source>
</evidence>
<dbReference type="GO" id="GO:0022857">
    <property type="term" value="F:transmembrane transporter activity"/>
    <property type="evidence" value="ECO:0007669"/>
    <property type="project" value="InterPro"/>
</dbReference>
<feature type="transmembrane region" description="Helical" evidence="2">
    <location>
        <begin position="251"/>
        <end position="270"/>
    </location>
</feature>
<dbReference type="InterPro" id="IPR011701">
    <property type="entry name" value="MFS"/>
</dbReference>
<dbReference type="EMBL" id="PPRF01000134">
    <property type="protein sequence ID" value="PNZ24325.1"/>
    <property type="molecule type" value="Genomic_DNA"/>
</dbReference>
<feature type="transmembrane region" description="Helical" evidence="2">
    <location>
        <begin position="7"/>
        <end position="32"/>
    </location>
</feature>
<dbReference type="PANTHER" id="PTHR23530">
    <property type="entry name" value="TRANSPORT PROTEIN-RELATED"/>
    <property type="match status" value="1"/>
</dbReference>
<dbReference type="SUPFAM" id="SSF103473">
    <property type="entry name" value="MFS general substrate transporter"/>
    <property type="match status" value="1"/>
</dbReference>
<dbReference type="OrthoDB" id="9773404at2"/>
<feature type="transmembrane region" description="Helical" evidence="2">
    <location>
        <begin position="71"/>
        <end position="88"/>
    </location>
</feature>